<evidence type="ECO:0000313" key="2">
    <source>
        <dbReference type="Proteomes" id="UP000789595"/>
    </source>
</evidence>
<reference evidence="1" key="1">
    <citation type="submission" date="2021-11" db="EMBL/GenBank/DDBJ databases">
        <authorList>
            <consortium name="Genoscope - CEA"/>
            <person name="William W."/>
        </authorList>
    </citation>
    <scope>NUCLEOTIDE SEQUENCE</scope>
</reference>
<keyword evidence="2" id="KW-1185">Reference proteome</keyword>
<name>A0A8J2SQS8_9STRA</name>
<comment type="caution">
    <text evidence="1">The sequence shown here is derived from an EMBL/GenBank/DDBJ whole genome shotgun (WGS) entry which is preliminary data.</text>
</comment>
<gene>
    <name evidence="1" type="ORF">PECAL_3P26250</name>
</gene>
<dbReference type="AlphaFoldDB" id="A0A8J2SQS8"/>
<dbReference type="Proteomes" id="UP000789595">
    <property type="component" value="Unassembled WGS sequence"/>
</dbReference>
<organism evidence="1 2">
    <name type="scientific">Pelagomonas calceolata</name>
    <dbReference type="NCBI Taxonomy" id="35677"/>
    <lineage>
        <taxon>Eukaryota</taxon>
        <taxon>Sar</taxon>
        <taxon>Stramenopiles</taxon>
        <taxon>Ochrophyta</taxon>
        <taxon>Pelagophyceae</taxon>
        <taxon>Pelagomonadales</taxon>
        <taxon>Pelagomonadaceae</taxon>
        <taxon>Pelagomonas</taxon>
    </lineage>
</organism>
<protein>
    <submittedName>
        <fullName evidence="1">Uncharacterized protein</fullName>
    </submittedName>
</protein>
<proteinExistence type="predicted"/>
<dbReference type="EMBL" id="CAKKNE010000003">
    <property type="protein sequence ID" value="CAH0372616.1"/>
    <property type="molecule type" value="Genomic_DNA"/>
</dbReference>
<sequence length="375" mass="41697">MRTLLVLLAASRADETCLPCDYDNLRVPRSVAFRLPDAKFYVDHTDGKDASFDAIFRYWDDVRAANGTTPETACNTPLAAPNAVAALAKVARRGARKGALVAFVGDSFMRIAWQRLVQTLARGSAAVLRGTQFNGKTYHMDHVVCCPAVSLEPFSTAPLNADARPGEGCVAWTAPPADRLEFADDRLRSSLKRGDVCIAQYMAGAAWTQTRDFLQKAVEMGLAPDLLAVDSGLGYKDHDDGGVSRAFDAWLDVTAPHLATNGTHLVVVTPTHNPFYGWLKPLAPTQNEFRSSWRSETATYEHIRETIALLPPEVRRHGRCRNRQSRCLLNGSECSWWGMGPCNALEGRHRHRFYQNSKQLRFCQFLTHWFISTQG</sequence>
<accession>A0A8J2SQS8</accession>
<evidence type="ECO:0000313" key="1">
    <source>
        <dbReference type="EMBL" id="CAH0372616.1"/>
    </source>
</evidence>